<organism evidence="1 2">
    <name type="scientific">Papaver somniferum</name>
    <name type="common">Opium poppy</name>
    <dbReference type="NCBI Taxonomy" id="3469"/>
    <lineage>
        <taxon>Eukaryota</taxon>
        <taxon>Viridiplantae</taxon>
        <taxon>Streptophyta</taxon>
        <taxon>Embryophyta</taxon>
        <taxon>Tracheophyta</taxon>
        <taxon>Spermatophyta</taxon>
        <taxon>Magnoliopsida</taxon>
        <taxon>Ranunculales</taxon>
        <taxon>Papaveraceae</taxon>
        <taxon>Papaveroideae</taxon>
        <taxon>Papaver</taxon>
    </lineage>
</organism>
<sequence>MLKIDWELQVMDVMEWMQVELVLQLQVMALVALGYGYRQQESGKHWVAGVAAVVFEQLRLVNGWFIAKLIRVMFGGRIIGIIINSVRKQIGDSTRPFNSDEGLK</sequence>
<name>A0A4Y7IN41_PAPSO</name>
<keyword evidence="2" id="KW-1185">Reference proteome</keyword>
<dbReference type="AlphaFoldDB" id="A0A4Y7IN41"/>
<accession>A0A4Y7IN41</accession>
<evidence type="ECO:0000313" key="2">
    <source>
        <dbReference type="Proteomes" id="UP000316621"/>
    </source>
</evidence>
<proteinExistence type="predicted"/>
<reference evidence="1 2" key="1">
    <citation type="journal article" date="2018" name="Science">
        <title>The opium poppy genome and morphinan production.</title>
        <authorList>
            <person name="Guo L."/>
            <person name="Winzer T."/>
            <person name="Yang X."/>
            <person name="Li Y."/>
            <person name="Ning Z."/>
            <person name="He Z."/>
            <person name="Teodor R."/>
            <person name="Lu Y."/>
            <person name="Bowser T.A."/>
            <person name="Graham I.A."/>
            <person name="Ye K."/>
        </authorList>
    </citation>
    <scope>NUCLEOTIDE SEQUENCE [LARGE SCALE GENOMIC DNA]</scope>
    <source>
        <strain evidence="2">cv. HN1</strain>
        <tissue evidence="1">Leaves</tissue>
    </source>
</reference>
<dbReference type="Gramene" id="RZC48899">
    <property type="protein sequence ID" value="RZC48899"/>
    <property type="gene ID" value="C5167_017321"/>
</dbReference>
<dbReference type="EMBL" id="CM010716">
    <property type="protein sequence ID" value="RZC48899.1"/>
    <property type="molecule type" value="Genomic_DNA"/>
</dbReference>
<gene>
    <name evidence="1" type="ORF">C5167_017321</name>
</gene>
<dbReference type="Proteomes" id="UP000316621">
    <property type="component" value="Chromosome 2"/>
</dbReference>
<evidence type="ECO:0000313" key="1">
    <source>
        <dbReference type="EMBL" id="RZC48899.1"/>
    </source>
</evidence>
<protein>
    <submittedName>
        <fullName evidence="1">Uncharacterized protein</fullName>
    </submittedName>
</protein>